<dbReference type="EMBL" id="CAJVQA010023259">
    <property type="protein sequence ID" value="CAG8777674.1"/>
    <property type="molecule type" value="Genomic_DNA"/>
</dbReference>
<evidence type="ECO:0000313" key="3">
    <source>
        <dbReference type="Proteomes" id="UP000789759"/>
    </source>
</evidence>
<gene>
    <name evidence="2" type="ORF">CPELLU_LOCUS16213</name>
</gene>
<organism evidence="2 3">
    <name type="scientific">Cetraspora pellucida</name>
    <dbReference type="NCBI Taxonomy" id="1433469"/>
    <lineage>
        <taxon>Eukaryota</taxon>
        <taxon>Fungi</taxon>
        <taxon>Fungi incertae sedis</taxon>
        <taxon>Mucoromycota</taxon>
        <taxon>Glomeromycotina</taxon>
        <taxon>Glomeromycetes</taxon>
        <taxon>Diversisporales</taxon>
        <taxon>Gigasporaceae</taxon>
        <taxon>Cetraspora</taxon>
    </lineage>
</organism>
<sequence length="266" mass="30969">EPWRNDLLTDKKYEELYYLTPEMKKEYELELKIYLSLILKDLIAEKDQEINAINQSIGNQKGIGSQSKWCKECNTTNIDNKKCTCPNCHKKLDTLATLQAESAEELARLNNTLHHMLCDMIGHTDNESSGGQSHSDYTLESQRFRIQLRKFGFLNPQSNDRTFRSLGEESLLSEQLKNFSDLVCERRRRFIDETFKKSKSNHLLRPIPVTAQEEAAAMDEANISKYRGLKQKNRSQLQEILQSIRDLYNEQDGLEDEVELENQMNL</sequence>
<dbReference type="AlphaFoldDB" id="A0A9N9P294"/>
<feature type="non-terminal residue" evidence="2">
    <location>
        <position position="266"/>
    </location>
</feature>
<dbReference type="OrthoDB" id="2419607at2759"/>
<comment type="caution">
    <text evidence="2">The sequence shown here is derived from an EMBL/GenBank/DDBJ whole genome shotgun (WGS) entry which is preliminary data.</text>
</comment>
<accession>A0A9N9P294</accession>
<name>A0A9N9P294_9GLOM</name>
<keyword evidence="3" id="KW-1185">Reference proteome</keyword>
<evidence type="ECO:0000313" key="2">
    <source>
        <dbReference type="EMBL" id="CAG8777674.1"/>
    </source>
</evidence>
<feature type="coiled-coil region" evidence="1">
    <location>
        <begin position="237"/>
        <end position="264"/>
    </location>
</feature>
<proteinExistence type="predicted"/>
<dbReference type="Proteomes" id="UP000789759">
    <property type="component" value="Unassembled WGS sequence"/>
</dbReference>
<keyword evidence="1" id="KW-0175">Coiled coil</keyword>
<protein>
    <submittedName>
        <fullName evidence="2">14416_t:CDS:1</fullName>
    </submittedName>
</protein>
<reference evidence="2" key="1">
    <citation type="submission" date="2021-06" db="EMBL/GenBank/DDBJ databases">
        <authorList>
            <person name="Kallberg Y."/>
            <person name="Tangrot J."/>
            <person name="Rosling A."/>
        </authorList>
    </citation>
    <scope>NUCLEOTIDE SEQUENCE</scope>
    <source>
        <strain evidence="2">FL966</strain>
    </source>
</reference>
<evidence type="ECO:0000256" key="1">
    <source>
        <dbReference type="SAM" id="Coils"/>
    </source>
</evidence>